<dbReference type="Pfam" id="PF00646">
    <property type="entry name" value="F-box"/>
    <property type="match status" value="1"/>
</dbReference>
<accession>A0A8J5GVH2</accession>
<protein>
    <recommendedName>
        <fullName evidence="2">F-box domain-containing protein</fullName>
    </recommendedName>
</protein>
<feature type="compositionally biased region" description="Polar residues" evidence="1">
    <location>
        <begin position="1"/>
        <end position="12"/>
    </location>
</feature>
<reference evidence="3 4" key="1">
    <citation type="submission" date="2020-08" db="EMBL/GenBank/DDBJ databases">
        <title>Plant Genome Project.</title>
        <authorList>
            <person name="Zhang R.-G."/>
        </authorList>
    </citation>
    <scope>NUCLEOTIDE SEQUENCE [LARGE SCALE GENOMIC DNA]</scope>
    <source>
        <tissue evidence="3">Rhizome</tissue>
    </source>
</reference>
<dbReference type="SUPFAM" id="SSF81383">
    <property type="entry name" value="F-box domain"/>
    <property type="match status" value="1"/>
</dbReference>
<evidence type="ECO:0000313" key="3">
    <source>
        <dbReference type="EMBL" id="KAG6510661.1"/>
    </source>
</evidence>
<gene>
    <name evidence="3" type="ORF">ZIOFF_028689</name>
</gene>
<dbReference type="PROSITE" id="PS50181">
    <property type="entry name" value="FBOX"/>
    <property type="match status" value="1"/>
</dbReference>
<dbReference type="Gene3D" id="1.20.1280.50">
    <property type="match status" value="1"/>
</dbReference>
<evidence type="ECO:0000259" key="2">
    <source>
        <dbReference type="PROSITE" id="PS50181"/>
    </source>
</evidence>
<dbReference type="InterPro" id="IPR001810">
    <property type="entry name" value="F-box_dom"/>
</dbReference>
<dbReference type="SMART" id="SM00256">
    <property type="entry name" value="FBOX"/>
    <property type="match status" value="1"/>
</dbReference>
<proteinExistence type="predicted"/>
<sequence length="810" mass="89544">MALSQGQLPTTSGGNGFGYGRRRRLQRIGQLLPTAIVNNKGEGSWHMDVVKPNTTVYERQLRRTTVVAYALKADNSGFSFVVARRLRKSAEEKSKRQDLASTTGAEKLNPAAQVLTGRKKASMLSWNLTSILSVPIIQGIACDGYLITQLIEASVRALVMGPRAQTRLLGNKCLFKDGFGPLFSVSIGIGSEAPPSWLRRPSEPEIAIVAMERGRLWMENCGSRLFLSLPDDVLALISDHLHPADLCALSLCCRGLRPAIAASEKVWLAQCRRLSPPPHALPLWREGVRSYRALCRFLAAVAPLLGVWVHQNPELGNVVCVLWGFLSVVGVRVIPQELGPLGLDEGPLLWAPVFEILADDDGSPSCFFLHGRGENGEESLFPGSIGSIDSSCNILLLEVEARRKETGFHQSWIFSSIADSKDPTFVRRLRRCDTNTVSAPAAALLPPPLIPFARLPFSDRRGLLDRVAGRVALDVPPDLTAAPLFDRCDNAEQLAHRRSVIVKMHKQLNGGRIDWKDYQLEERSAQHKSAANGDELHHHYKRNALFSVAAYFRDGFKQFIARSNPRDLTSHKKHPPLHQFLMPGDSLGLSLRAAHMRLTTYRAWPDMHDNWFALYKLRMPIPTAGHELAGLWGGTFGWPPARPSQDKPGKALFFLRLTYEEEEGRPLLVATKLLEGTHYVLHPNGSAMFVAKVDEASSDAFPWDNDGEMEVKQSYTGEGIAGGYGFRYPGCKPGALFVLQNGLLAFVWKESKSVLMLQRIDLPELLKKGERVATLPPVANFCYLTKSYSNVFVGVHNSSSSNGSCIHHAI</sequence>
<organism evidence="3 4">
    <name type="scientific">Zingiber officinale</name>
    <name type="common">Ginger</name>
    <name type="synonym">Amomum zingiber</name>
    <dbReference type="NCBI Taxonomy" id="94328"/>
    <lineage>
        <taxon>Eukaryota</taxon>
        <taxon>Viridiplantae</taxon>
        <taxon>Streptophyta</taxon>
        <taxon>Embryophyta</taxon>
        <taxon>Tracheophyta</taxon>
        <taxon>Spermatophyta</taxon>
        <taxon>Magnoliopsida</taxon>
        <taxon>Liliopsida</taxon>
        <taxon>Zingiberales</taxon>
        <taxon>Zingiberaceae</taxon>
        <taxon>Zingiber</taxon>
    </lineage>
</organism>
<evidence type="ECO:0000313" key="4">
    <source>
        <dbReference type="Proteomes" id="UP000734854"/>
    </source>
</evidence>
<dbReference type="AlphaFoldDB" id="A0A8J5GVH2"/>
<dbReference type="Pfam" id="PF12014">
    <property type="entry name" value="Cyclin_D1_bind"/>
    <property type="match status" value="1"/>
</dbReference>
<dbReference type="InterPro" id="IPR040275">
    <property type="entry name" value="At5g39450-like"/>
</dbReference>
<feature type="region of interest" description="Disordered" evidence="1">
    <location>
        <begin position="1"/>
        <end position="20"/>
    </location>
</feature>
<keyword evidence="4" id="KW-1185">Reference proteome</keyword>
<dbReference type="InterPro" id="IPR036047">
    <property type="entry name" value="F-box-like_dom_sf"/>
</dbReference>
<feature type="domain" description="F-box" evidence="2">
    <location>
        <begin position="223"/>
        <end position="270"/>
    </location>
</feature>
<comment type="caution">
    <text evidence="3">The sequence shown here is derived from an EMBL/GenBank/DDBJ whole genome shotgun (WGS) entry which is preliminary data.</text>
</comment>
<dbReference type="Proteomes" id="UP000734854">
    <property type="component" value="Unassembled WGS sequence"/>
</dbReference>
<name>A0A8J5GVH2_ZINOF</name>
<evidence type="ECO:0000256" key="1">
    <source>
        <dbReference type="SAM" id="MobiDB-lite"/>
    </source>
</evidence>
<dbReference type="PANTHER" id="PTHR31370:SF2">
    <property type="entry name" value="OS08G0105100 PROTEIN"/>
    <property type="match status" value="1"/>
</dbReference>
<dbReference type="PANTHER" id="PTHR31370">
    <property type="entry name" value="F-BOX PROTEIN FAMILY-LIKE"/>
    <property type="match status" value="1"/>
</dbReference>
<dbReference type="EMBL" id="JACMSC010000008">
    <property type="protein sequence ID" value="KAG6510661.1"/>
    <property type="molecule type" value="Genomic_DNA"/>
</dbReference>